<dbReference type="PANTHER" id="PTHR14237:SF19">
    <property type="entry name" value="MITOCHONDRIAL AMIDOXIME REDUCING COMPONENT 1"/>
    <property type="match status" value="1"/>
</dbReference>
<dbReference type="Pfam" id="PF03473">
    <property type="entry name" value="MOSC"/>
    <property type="match status" value="1"/>
</dbReference>
<dbReference type="InterPro" id="IPR011037">
    <property type="entry name" value="Pyrv_Knase-like_insert_dom_sf"/>
</dbReference>
<evidence type="ECO:0000259" key="1">
    <source>
        <dbReference type="PROSITE" id="PS51340"/>
    </source>
</evidence>
<dbReference type="Proteomes" id="UP000282759">
    <property type="component" value="Unassembled WGS sequence"/>
</dbReference>
<dbReference type="EMBL" id="SACK01000012">
    <property type="protein sequence ID" value="RVT97267.1"/>
    <property type="molecule type" value="Genomic_DNA"/>
</dbReference>
<protein>
    <submittedName>
        <fullName evidence="2">MOSC domain-containing protein</fullName>
    </submittedName>
</protein>
<dbReference type="GO" id="GO:0003824">
    <property type="term" value="F:catalytic activity"/>
    <property type="evidence" value="ECO:0007669"/>
    <property type="project" value="InterPro"/>
</dbReference>
<comment type="caution">
    <text evidence="2">The sequence shown here is derived from an EMBL/GenBank/DDBJ whole genome shotgun (WGS) entry which is preliminary data.</text>
</comment>
<dbReference type="InterPro" id="IPR005302">
    <property type="entry name" value="MoCF_Sase_C"/>
</dbReference>
<proteinExistence type="predicted"/>
<dbReference type="PANTHER" id="PTHR14237">
    <property type="entry name" value="MOLYBDOPTERIN COFACTOR SULFURASE MOSC"/>
    <property type="match status" value="1"/>
</dbReference>
<keyword evidence="3" id="KW-1185">Reference proteome</keyword>
<dbReference type="GO" id="GO:0030170">
    <property type="term" value="F:pyridoxal phosphate binding"/>
    <property type="evidence" value="ECO:0007669"/>
    <property type="project" value="InterPro"/>
</dbReference>
<dbReference type="InterPro" id="IPR005303">
    <property type="entry name" value="MOCOS_middle"/>
</dbReference>
<accession>A0A3S2UJG7</accession>
<organism evidence="2 3">
    <name type="scientific">Mucilaginibacter limnophilus</name>
    <dbReference type="NCBI Taxonomy" id="1932778"/>
    <lineage>
        <taxon>Bacteria</taxon>
        <taxon>Pseudomonadati</taxon>
        <taxon>Bacteroidota</taxon>
        <taxon>Sphingobacteriia</taxon>
        <taxon>Sphingobacteriales</taxon>
        <taxon>Sphingobacteriaceae</taxon>
        <taxon>Mucilaginibacter</taxon>
    </lineage>
</organism>
<dbReference type="AlphaFoldDB" id="A0A3S2UJG7"/>
<gene>
    <name evidence="2" type="ORF">EOD41_19070</name>
</gene>
<dbReference type="PROSITE" id="PS51340">
    <property type="entry name" value="MOSC"/>
    <property type="match status" value="1"/>
</dbReference>
<name>A0A3S2UJG7_9SPHI</name>
<reference evidence="2 3" key="1">
    <citation type="submission" date="2019-01" db="EMBL/GenBank/DDBJ databases">
        <authorList>
            <person name="Chen W.-M."/>
        </authorList>
    </citation>
    <scope>NUCLEOTIDE SEQUENCE [LARGE SCALE GENOMIC DNA]</scope>
    <source>
        <strain evidence="2 3">YBJ-36</strain>
    </source>
</reference>
<dbReference type="SUPFAM" id="SSF141673">
    <property type="entry name" value="MOSC N-terminal domain-like"/>
    <property type="match status" value="1"/>
</dbReference>
<dbReference type="OrthoDB" id="581532at2"/>
<dbReference type="Pfam" id="PF03476">
    <property type="entry name" value="MOSC_N"/>
    <property type="match status" value="1"/>
</dbReference>
<evidence type="ECO:0000313" key="3">
    <source>
        <dbReference type="Proteomes" id="UP000282759"/>
    </source>
</evidence>
<evidence type="ECO:0000313" key="2">
    <source>
        <dbReference type="EMBL" id="RVT97267.1"/>
    </source>
</evidence>
<sequence>MITISELYVYPIKSLGGISLTTAEVTDRGLKHDRRWMLVDENNRFLSQREYPVMALLRVEITDEGLRVSHKQINESIIVPFVPVNGQPCRVTVWDDTCGAVYVSDEADAWFNRMLSLNCRLVYMPEDSHRHTDTKYTSGEEITSFSDAYPLLLISKASLDDLNSRMAEPLPMERFRPNMVIDGTEPYLEDIMQGFEINGILFKGVKLCARCVMTTIDQQTAVKGKEPLKTLASYRLKNNKIMFGQNIIYIGRGIISVGDEANNIQFHTSERFMVSA</sequence>
<feature type="domain" description="MOSC" evidence="1">
    <location>
        <begin position="119"/>
        <end position="264"/>
    </location>
</feature>
<dbReference type="SUPFAM" id="SSF50800">
    <property type="entry name" value="PK beta-barrel domain-like"/>
    <property type="match status" value="1"/>
</dbReference>
<dbReference type="RefSeq" id="WP_127707961.1">
    <property type="nucleotide sequence ID" value="NZ_SACK01000012.1"/>
</dbReference>
<dbReference type="GO" id="GO:0030151">
    <property type="term" value="F:molybdenum ion binding"/>
    <property type="evidence" value="ECO:0007669"/>
    <property type="project" value="InterPro"/>
</dbReference>